<keyword evidence="2" id="KW-1185">Reference proteome</keyword>
<sequence length="64" mass="7665">MASIFRIKTGDHHPIRWEDFVRSMNALGFDYYKDVGSKRTFERRCLGLKHKFKWNEVCADQEAQ</sequence>
<dbReference type="AlphaFoldDB" id="A0A1M2VYT3"/>
<evidence type="ECO:0000313" key="2">
    <source>
        <dbReference type="Proteomes" id="UP000184267"/>
    </source>
</evidence>
<reference evidence="1 2" key="1">
    <citation type="submission" date="2016-10" db="EMBL/GenBank/DDBJ databases">
        <title>Genome sequence of the basidiomycete white-rot fungus Trametes pubescens.</title>
        <authorList>
            <person name="Makela M.R."/>
            <person name="Granchi Z."/>
            <person name="Peng M."/>
            <person name="De Vries R.P."/>
            <person name="Grigoriev I."/>
            <person name="Riley R."/>
            <person name="Hilden K."/>
        </authorList>
    </citation>
    <scope>NUCLEOTIDE SEQUENCE [LARGE SCALE GENOMIC DNA]</scope>
    <source>
        <strain evidence="1 2">FBCC735</strain>
    </source>
</reference>
<protein>
    <submittedName>
        <fullName evidence="1">Uncharacterized protein</fullName>
    </submittedName>
</protein>
<evidence type="ECO:0000313" key="1">
    <source>
        <dbReference type="EMBL" id="OJT12690.1"/>
    </source>
</evidence>
<accession>A0A1M2VYT3</accession>
<name>A0A1M2VYT3_TRAPU</name>
<organism evidence="1 2">
    <name type="scientific">Trametes pubescens</name>
    <name type="common">White-rot fungus</name>
    <dbReference type="NCBI Taxonomy" id="154538"/>
    <lineage>
        <taxon>Eukaryota</taxon>
        <taxon>Fungi</taxon>
        <taxon>Dikarya</taxon>
        <taxon>Basidiomycota</taxon>
        <taxon>Agaricomycotina</taxon>
        <taxon>Agaricomycetes</taxon>
        <taxon>Polyporales</taxon>
        <taxon>Polyporaceae</taxon>
        <taxon>Trametes</taxon>
    </lineage>
</organism>
<gene>
    <name evidence="1" type="ORF">TRAPUB_10761</name>
</gene>
<dbReference type="Proteomes" id="UP000184267">
    <property type="component" value="Unassembled WGS sequence"/>
</dbReference>
<proteinExistence type="predicted"/>
<dbReference type="EMBL" id="MNAD01000456">
    <property type="protein sequence ID" value="OJT12690.1"/>
    <property type="molecule type" value="Genomic_DNA"/>
</dbReference>
<dbReference type="OrthoDB" id="2758557at2759"/>
<comment type="caution">
    <text evidence="1">The sequence shown here is derived from an EMBL/GenBank/DDBJ whole genome shotgun (WGS) entry which is preliminary data.</text>
</comment>